<dbReference type="GO" id="GO:0003677">
    <property type="term" value="F:DNA binding"/>
    <property type="evidence" value="ECO:0007669"/>
    <property type="project" value="TreeGrafter"/>
</dbReference>
<feature type="compositionally biased region" description="Low complexity" evidence="1">
    <location>
        <begin position="102"/>
        <end position="112"/>
    </location>
</feature>
<keyword evidence="3" id="KW-1185">Reference proteome</keyword>
<dbReference type="AlphaFoldDB" id="A0A1G4JE94"/>
<dbReference type="Gene3D" id="3.40.50.300">
    <property type="entry name" value="P-loop containing nucleotide triphosphate hydrolases"/>
    <property type="match status" value="1"/>
</dbReference>
<evidence type="ECO:0000313" key="3">
    <source>
        <dbReference type="Proteomes" id="UP000191024"/>
    </source>
</evidence>
<dbReference type="Gene3D" id="1.10.8.60">
    <property type="match status" value="1"/>
</dbReference>
<feature type="region of interest" description="Disordered" evidence="1">
    <location>
        <begin position="88"/>
        <end position="118"/>
    </location>
</feature>
<dbReference type="PANTHER" id="PTHR23389:SF11">
    <property type="entry name" value="TELOMERE LENGTH REGULATION PROTEIN ELG1"/>
    <property type="match status" value="1"/>
</dbReference>
<dbReference type="GO" id="GO:0005634">
    <property type="term" value="C:nucleus"/>
    <property type="evidence" value="ECO:0007669"/>
    <property type="project" value="TreeGrafter"/>
</dbReference>
<evidence type="ECO:0000256" key="1">
    <source>
        <dbReference type="SAM" id="MobiDB-lite"/>
    </source>
</evidence>
<dbReference type="InterPro" id="IPR027417">
    <property type="entry name" value="P-loop_NTPase"/>
</dbReference>
<evidence type="ECO:0000313" key="2">
    <source>
        <dbReference type="EMBL" id="SCU88539.1"/>
    </source>
</evidence>
<dbReference type="Proteomes" id="UP000191024">
    <property type="component" value="Chromosome D"/>
</dbReference>
<gene>
    <name evidence="2" type="ORF">LAMI_0D10462G</name>
</gene>
<name>A0A1G4JE94_9SACH</name>
<accession>A0A1G4JE94</accession>
<dbReference type="STRING" id="1230905.A0A1G4JE94"/>
<dbReference type="SUPFAM" id="SSF52540">
    <property type="entry name" value="P-loop containing nucleoside triphosphate hydrolases"/>
    <property type="match status" value="1"/>
</dbReference>
<proteinExistence type="predicted"/>
<dbReference type="EMBL" id="LT598463">
    <property type="protein sequence ID" value="SCU88539.1"/>
    <property type="molecule type" value="Genomic_DNA"/>
</dbReference>
<dbReference type="OrthoDB" id="10064318at2759"/>
<protein>
    <submittedName>
        <fullName evidence="2">LAMI_0D10462g1_1</fullName>
    </submittedName>
</protein>
<organism evidence="2 3">
    <name type="scientific">Lachancea mirantina</name>
    <dbReference type="NCBI Taxonomy" id="1230905"/>
    <lineage>
        <taxon>Eukaryota</taxon>
        <taxon>Fungi</taxon>
        <taxon>Dikarya</taxon>
        <taxon>Ascomycota</taxon>
        <taxon>Saccharomycotina</taxon>
        <taxon>Saccharomycetes</taxon>
        <taxon>Saccharomycetales</taxon>
        <taxon>Saccharomycetaceae</taxon>
        <taxon>Lachancea</taxon>
    </lineage>
</organism>
<dbReference type="PANTHER" id="PTHR23389">
    <property type="entry name" value="CHROMOSOME TRANSMISSION FIDELITY FACTOR 18"/>
    <property type="match status" value="1"/>
</dbReference>
<sequence length="817" mass="92631">MIPTSTKKTVRLRNLLDGNLRSSRAIPTETTESSETLSTEIDECEHFHESIEDSSMIDSTLTESIDITQDSSPLKFSGEMETHCRVIQSPTPTEDPLDVKGNRNGNGTRVVNETSNKEPKVNLRALLCGRSDERPKKTTTKMLPSKEDDDVQVVKVMDPTKNRDSHERLMNSLKNAKKTTLKSLFSNFSRPVQSSTDDGKPTEEIVNESNGSLKRYHQISALDEVAPPLGDPRAPSAGDKEFQSRHVSLPLRKRPKIETSSFRPEEYYCLKTGKRAHSDRQHCIINRHKRSTKTGSTHTITNLWPQAFEPENLEEVLIRKEVKDQVSAWLIGAFEKLRKLTTRNKLLNKKGDISNEFQGFIVDDEDVNETVDQREDFVPLLIVYGPQVGKHTLLKKIVNPPFGHLFEVNTADNRSKKDVLEQLTEFSTSHYVKNKGSKGLILLDDVDVLFKERDKLFWTAVEKLLLISRRPIALTCRSLNNIPDNIVRLAEEESSLFYVPETDIEDVVCYMRKCCQKQNIEVSGEVLEQIVADCGSDIRRCLLQLQWVCSSDTICFKLNSQVMPIIKDFRQQDFFLELASVGDIVNAISRNKSHFRPDADPTLSCIVDPKDFSLLSDEEKLQNDHLVDCRKGLHDSIQRPQEPFELNIGSNLLNKTSAVTDLMATQTDDQFFNTFVSAMSTYLNTRVSSRLPSGMDQYASARVTRNARKVREILNRFSGHEVNGVYAQESFLTGFMALTTRNTIFSEVGPIMREIAKEDLQKKAQNKQIYEAAMAGVDPRDAKGVIKMLLDNHAFHPIWFNGDPSVVINAWETPYIT</sequence>
<reference evidence="2 3" key="1">
    <citation type="submission" date="2016-03" db="EMBL/GenBank/DDBJ databases">
        <authorList>
            <person name="Devillers H."/>
        </authorList>
    </citation>
    <scope>NUCLEOTIDE SEQUENCE [LARGE SCALE GENOMIC DNA]</scope>
    <source>
        <strain evidence="2">CBS 11717</strain>
    </source>
</reference>